<dbReference type="Proteomes" id="UP000199426">
    <property type="component" value="Unassembled WGS sequence"/>
</dbReference>
<evidence type="ECO:0000313" key="1">
    <source>
        <dbReference type="EMBL" id="SDJ20932.1"/>
    </source>
</evidence>
<evidence type="ECO:0000313" key="2">
    <source>
        <dbReference type="EMBL" id="SQB28533.1"/>
    </source>
</evidence>
<reference evidence="2 4" key="2">
    <citation type="submission" date="2018-06" db="EMBL/GenBank/DDBJ databases">
        <authorList>
            <consortium name="Pathogen Informatics"/>
            <person name="Doyle S."/>
        </authorList>
    </citation>
    <scope>NUCLEOTIDE SEQUENCE [LARGE SCALE GENOMIC DNA]</scope>
    <source>
        <strain evidence="2 4">NCTC13492</strain>
    </source>
</reference>
<name>A0A2X2VTA8_CHRJE</name>
<dbReference type="EMBL" id="FNEG01000004">
    <property type="protein sequence ID" value="SDJ20932.1"/>
    <property type="molecule type" value="Genomic_DNA"/>
</dbReference>
<evidence type="ECO:0000313" key="3">
    <source>
        <dbReference type="Proteomes" id="UP000199426"/>
    </source>
</evidence>
<proteinExistence type="predicted"/>
<sequence length="374" mass="43685">MKVLSISIIFYLLFIGCKKNDNTSVINNTATLADNQNYSCEIPSVIADYFRVNKATWELVQINELKVEKETLSKLKNCPLVLEGDFDGNGDKDIAIMARSKKIRYDEVKDHNYAFLLVFNNYEKSRNPEPLIIRKNGEYADDEVQTVIYDQYNEGIWSYLSKENVCGKETIVVRIPESSSFYIIWDKNKNAYQYINSLDLDCNKNNTSKLSDSNELEKMMKQNVSSSENVTDQLIFTKDSNNNLQINTEILNYIQTYTTATDNTYVIALQKYVTHAIIQYYNRNERQWTEDQLIKIIAYASNTTDPLHKKFWKESPENWHQGMWGNILSFCYLVYPKTLWVKLQSQLKTENYYNLSNVKEMVSYAQEFDKFGPP</sequence>
<protein>
    <submittedName>
        <fullName evidence="2">Uncharacterized protein</fullName>
    </submittedName>
</protein>
<gene>
    <name evidence="2" type="ORF">NCTC13492_01839</name>
    <name evidence="1" type="ORF">SAMN05421542_3025</name>
</gene>
<organism evidence="2 4">
    <name type="scientific">Chryseobacterium jejuense</name>
    <dbReference type="NCBI Taxonomy" id="445960"/>
    <lineage>
        <taxon>Bacteria</taxon>
        <taxon>Pseudomonadati</taxon>
        <taxon>Bacteroidota</taxon>
        <taxon>Flavobacteriia</taxon>
        <taxon>Flavobacteriales</taxon>
        <taxon>Weeksellaceae</taxon>
        <taxon>Chryseobacterium group</taxon>
        <taxon>Chryseobacterium</taxon>
    </lineage>
</organism>
<dbReference type="AlphaFoldDB" id="A0A2X2VTA8"/>
<dbReference type="PROSITE" id="PS51257">
    <property type="entry name" value="PROKAR_LIPOPROTEIN"/>
    <property type="match status" value="1"/>
</dbReference>
<dbReference type="EMBL" id="UAWB01000002">
    <property type="protein sequence ID" value="SQB28533.1"/>
    <property type="molecule type" value="Genomic_DNA"/>
</dbReference>
<keyword evidence="3" id="KW-1185">Reference proteome</keyword>
<evidence type="ECO:0000313" key="4">
    <source>
        <dbReference type="Proteomes" id="UP000251670"/>
    </source>
</evidence>
<accession>A0A2X2VTA8</accession>
<dbReference type="OrthoDB" id="767755at2"/>
<dbReference type="Proteomes" id="UP000251670">
    <property type="component" value="Unassembled WGS sequence"/>
</dbReference>
<reference evidence="1 3" key="1">
    <citation type="submission" date="2016-10" db="EMBL/GenBank/DDBJ databases">
        <authorList>
            <person name="Varghese N."/>
            <person name="Submissions S."/>
        </authorList>
    </citation>
    <scope>NUCLEOTIDE SEQUENCE [LARGE SCALE GENOMIC DNA]</scope>
    <source>
        <strain evidence="1 3">DSM 19299</strain>
    </source>
</reference>
<dbReference type="RefSeq" id="WP_089737249.1">
    <property type="nucleotide sequence ID" value="NZ_FNEG01000004.1"/>
</dbReference>
<dbReference type="STRING" id="445960.SAMN05421542_3025"/>